<name>A0A6S6S0V5_9GAMM</name>
<feature type="transmembrane region" description="Helical" evidence="1">
    <location>
        <begin position="87"/>
        <end position="106"/>
    </location>
</feature>
<proteinExistence type="predicted"/>
<keyword evidence="1" id="KW-1133">Transmembrane helix</keyword>
<evidence type="ECO:0000313" key="2">
    <source>
        <dbReference type="EMBL" id="CAA6799721.1"/>
    </source>
</evidence>
<sequence>MAKNQAQRQLTREIRERAQSLANQQKFAGQTKEHNKLMTQGIQQGIERYLREQSSKARDLDKQVKQLKKAEPEIHEVEKIVYRENKLAWYLLAASWLAFIGAYFWLK</sequence>
<keyword evidence="1" id="KW-0812">Transmembrane</keyword>
<reference evidence="2" key="1">
    <citation type="submission" date="2020-01" db="EMBL/GenBank/DDBJ databases">
        <authorList>
            <person name="Meier V. D."/>
            <person name="Meier V D."/>
        </authorList>
    </citation>
    <scope>NUCLEOTIDE SEQUENCE</scope>
    <source>
        <strain evidence="2">HLG_WM_MAG_09</strain>
    </source>
</reference>
<gene>
    <name evidence="2" type="ORF">HELGO_WM27643</name>
</gene>
<evidence type="ECO:0000256" key="1">
    <source>
        <dbReference type="SAM" id="Phobius"/>
    </source>
</evidence>
<protein>
    <recommendedName>
        <fullName evidence="3">DUF2956 domain-containing protein</fullName>
    </recommendedName>
</protein>
<evidence type="ECO:0008006" key="3">
    <source>
        <dbReference type="Google" id="ProtNLM"/>
    </source>
</evidence>
<dbReference type="AlphaFoldDB" id="A0A6S6S0V5"/>
<dbReference type="InterPro" id="IPR021339">
    <property type="entry name" value="DUF2956"/>
</dbReference>
<organism evidence="2">
    <name type="scientific">uncultured Thiotrichaceae bacterium</name>
    <dbReference type="NCBI Taxonomy" id="298394"/>
    <lineage>
        <taxon>Bacteria</taxon>
        <taxon>Pseudomonadati</taxon>
        <taxon>Pseudomonadota</taxon>
        <taxon>Gammaproteobacteria</taxon>
        <taxon>Thiotrichales</taxon>
        <taxon>Thiotrichaceae</taxon>
        <taxon>environmental samples</taxon>
    </lineage>
</organism>
<dbReference type="Pfam" id="PF11169">
    <property type="entry name" value="DUF2956"/>
    <property type="match status" value="1"/>
</dbReference>
<accession>A0A6S6S0V5</accession>
<dbReference type="EMBL" id="CACVAT010000003">
    <property type="protein sequence ID" value="CAA6799721.1"/>
    <property type="molecule type" value="Genomic_DNA"/>
</dbReference>
<keyword evidence="1" id="KW-0472">Membrane</keyword>